<evidence type="ECO:0000313" key="1">
    <source>
        <dbReference type="EMBL" id="KAH6631442.1"/>
    </source>
</evidence>
<organism evidence="1 2">
    <name type="scientific">Chaetomium tenue</name>
    <dbReference type="NCBI Taxonomy" id="1854479"/>
    <lineage>
        <taxon>Eukaryota</taxon>
        <taxon>Fungi</taxon>
        <taxon>Dikarya</taxon>
        <taxon>Ascomycota</taxon>
        <taxon>Pezizomycotina</taxon>
        <taxon>Sordariomycetes</taxon>
        <taxon>Sordariomycetidae</taxon>
        <taxon>Sordariales</taxon>
        <taxon>Chaetomiaceae</taxon>
        <taxon>Chaetomium</taxon>
    </lineage>
</organism>
<name>A0ACB7P586_9PEZI</name>
<evidence type="ECO:0000313" key="2">
    <source>
        <dbReference type="Proteomes" id="UP000724584"/>
    </source>
</evidence>
<gene>
    <name evidence="1" type="ORF">F5144DRAFT_488930</name>
</gene>
<dbReference type="EMBL" id="JAGIZQ010000004">
    <property type="protein sequence ID" value="KAH6631442.1"/>
    <property type="molecule type" value="Genomic_DNA"/>
</dbReference>
<sequence>MASKSPLEQGSQSPPHSEAEESRVIDSEREDQRGTQKEDTPKRPKSPAYVAPISRIGSISPKVSPGIQISATDRPELPSFVGTLLVGKLIDEDGDVIDEETGQVLAHAAGDLPTMVGRRVTNAQGDILGDDGELLGYVADIEWPKDRPRPTAPPRSLFDVMGRATSSLMVDHAGNILDASGNVVGTFHDNNNPLHRKEKEEKEARQRTQKKIDEPSGQEEEDRRQQQPTSQTRTPPPPPQQTEEQAEPQSQSTSGGESQPKPRRTEEERRQNAEAWRKENPNESPSDIFLDVKSTREGIQLTIRIPTVFNGQQTTPHISFS</sequence>
<protein>
    <submittedName>
        <fullName evidence="1">Uncharacterized protein</fullName>
    </submittedName>
</protein>
<keyword evidence="2" id="KW-1185">Reference proteome</keyword>
<comment type="caution">
    <text evidence="1">The sequence shown here is derived from an EMBL/GenBank/DDBJ whole genome shotgun (WGS) entry which is preliminary data.</text>
</comment>
<reference evidence="1 2" key="1">
    <citation type="journal article" date="2021" name="Nat. Commun.">
        <title>Genetic determinants of endophytism in the Arabidopsis root mycobiome.</title>
        <authorList>
            <person name="Mesny F."/>
            <person name="Miyauchi S."/>
            <person name="Thiergart T."/>
            <person name="Pickel B."/>
            <person name="Atanasova L."/>
            <person name="Karlsson M."/>
            <person name="Huettel B."/>
            <person name="Barry K.W."/>
            <person name="Haridas S."/>
            <person name="Chen C."/>
            <person name="Bauer D."/>
            <person name="Andreopoulos W."/>
            <person name="Pangilinan J."/>
            <person name="LaButti K."/>
            <person name="Riley R."/>
            <person name="Lipzen A."/>
            <person name="Clum A."/>
            <person name="Drula E."/>
            <person name="Henrissat B."/>
            <person name="Kohler A."/>
            <person name="Grigoriev I.V."/>
            <person name="Martin F.M."/>
            <person name="Hacquard S."/>
        </authorList>
    </citation>
    <scope>NUCLEOTIDE SEQUENCE [LARGE SCALE GENOMIC DNA]</scope>
    <source>
        <strain evidence="1 2">MPI-SDFR-AT-0079</strain>
    </source>
</reference>
<accession>A0ACB7P586</accession>
<proteinExistence type="predicted"/>
<dbReference type="Proteomes" id="UP000724584">
    <property type="component" value="Unassembled WGS sequence"/>
</dbReference>